<evidence type="ECO:0008006" key="4">
    <source>
        <dbReference type="Google" id="ProtNLM"/>
    </source>
</evidence>
<protein>
    <recommendedName>
        <fullName evidence="4">TonB-dependent receptor</fullName>
    </recommendedName>
</protein>
<keyword evidence="1" id="KW-0732">Signal</keyword>
<evidence type="ECO:0000313" key="3">
    <source>
        <dbReference type="Proteomes" id="UP000838672"/>
    </source>
</evidence>
<feature type="signal peptide" evidence="1">
    <location>
        <begin position="1"/>
        <end position="19"/>
    </location>
</feature>
<feature type="chain" id="PRO_5045277843" description="TonB-dependent receptor" evidence="1">
    <location>
        <begin position="20"/>
        <end position="275"/>
    </location>
</feature>
<evidence type="ECO:0000313" key="2">
    <source>
        <dbReference type="EMBL" id="CAH0533660.1"/>
    </source>
</evidence>
<sequence length="275" mass="30443">MRNRLLSALLLFLSPMANSQNFSLPIWKEKAEALGYVLPKPFGINVNYMSLEQGIAVDSIAFGGSSALDFVGKLFDFSAEGGTQSTEVLNLRADVWLLPFLNVYGMAGKITGHSKTTVVMKGRLSQKETRFPFELNLDGDLYGAGLVLVGGYENWFALVDASYTKTNLTVIDGGIDAIVISPRLGYDFNQMGVPLRLWVGGMYQDVEQSLSGDMKSIGLNIPNLESARFYVEQHLSTQWNPIAGAQYQLSPNWYLLGEFGMGERRSAFVSIDYRF</sequence>
<comment type="caution">
    <text evidence="2">The sequence shown here is derived from an EMBL/GenBank/DDBJ whole genome shotgun (WGS) entry which is preliminary data.</text>
</comment>
<dbReference type="Proteomes" id="UP000838672">
    <property type="component" value="Unassembled WGS sequence"/>
</dbReference>
<evidence type="ECO:0000256" key="1">
    <source>
        <dbReference type="SAM" id="SignalP"/>
    </source>
</evidence>
<keyword evidence="3" id="KW-1185">Reference proteome</keyword>
<name>A0ABN8DS91_9VIBR</name>
<gene>
    <name evidence="2" type="ORF">VST7929_01531</name>
</gene>
<dbReference type="InterPro" id="IPR011250">
    <property type="entry name" value="OMP/PagP_B-barrel"/>
</dbReference>
<dbReference type="SUPFAM" id="SSF56925">
    <property type="entry name" value="OMPA-like"/>
    <property type="match status" value="1"/>
</dbReference>
<dbReference type="EMBL" id="CAKLDI010000001">
    <property type="protein sequence ID" value="CAH0533660.1"/>
    <property type="molecule type" value="Genomic_DNA"/>
</dbReference>
<accession>A0ABN8DS91</accession>
<proteinExistence type="predicted"/>
<organism evidence="2 3">
    <name type="scientific">Vibrio stylophorae</name>
    <dbReference type="NCBI Taxonomy" id="659351"/>
    <lineage>
        <taxon>Bacteria</taxon>
        <taxon>Pseudomonadati</taxon>
        <taxon>Pseudomonadota</taxon>
        <taxon>Gammaproteobacteria</taxon>
        <taxon>Vibrionales</taxon>
        <taxon>Vibrionaceae</taxon>
        <taxon>Vibrio</taxon>
    </lineage>
</organism>
<reference evidence="2" key="1">
    <citation type="submission" date="2021-11" db="EMBL/GenBank/DDBJ databases">
        <authorList>
            <person name="Rodrigo-Torres L."/>
            <person name="Arahal R. D."/>
            <person name="Lucena T."/>
        </authorList>
    </citation>
    <scope>NUCLEOTIDE SEQUENCE</scope>
    <source>
        <strain evidence="2">CECT 7929</strain>
    </source>
</reference>